<keyword evidence="1" id="KW-0472">Membrane</keyword>
<proteinExistence type="predicted"/>
<gene>
    <name evidence="2" type="ORF">PVAND_004707</name>
</gene>
<comment type="caution">
    <text evidence="2">The sequence shown here is derived from an EMBL/GenBank/DDBJ whole genome shotgun (WGS) entry which is preliminary data.</text>
</comment>
<evidence type="ECO:0000313" key="2">
    <source>
        <dbReference type="EMBL" id="KAG5674757.1"/>
    </source>
</evidence>
<keyword evidence="1" id="KW-1133">Transmembrane helix</keyword>
<feature type="transmembrane region" description="Helical" evidence="1">
    <location>
        <begin position="91"/>
        <end position="116"/>
    </location>
</feature>
<evidence type="ECO:0000256" key="1">
    <source>
        <dbReference type="SAM" id="Phobius"/>
    </source>
</evidence>
<dbReference type="OrthoDB" id="6599193at2759"/>
<protein>
    <recommendedName>
        <fullName evidence="4">Protein grindelwald</fullName>
    </recommendedName>
</protein>
<sequence>MLPLVSTVPLGTSSMFTALTIGGMQCGTKVCEIYQYCSKYHNDCESCEKVCDEKSHNFDREQCLTDCQNYLHDRSYVKLTDYAAEIKSLKIYLGVTFLLTVIILILFLAINGAKIFRMCSQMFAKMKSPVKNKNKPVPEPVMMANPHTISPKMRPKLQTNNQNNLNRTSSIFTVTGTEYEAKTVSTPISTRYPAEDTLTSDATVSADYSYDNKALQLTPVHEEKPRIETTF</sequence>
<reference evidence="2" key="1">
    <citation type="submission" date="2021-03" db="EMBL/GenBank/DDBJ databases">
        <title>Chromosome level genome of the anhydrobiotic midge Polypedilum vanderplanki.</title>
        <authorList>
            <person name="Yoshida Y."/>
            <person name="Kikawada T."/>
            <person name="Gusev O."/>
        </authorList>
    </citation>
    <scope>NUCLEOTIDE SEQUENCE</scope>
    <source>
        <strain evidence="2">NIAS01</strain>
        <tissue evidence="2">Whole body or cell culture</tissue>
    </source>
</reference>
<accession>A0A9J6BYX0</accession>
<evidence type="ECO:0008006" key="4">
    <source>
        <dbReference type="Google" id="ProtNLM"/>
    </source>
</evidence>
<name>A0A9J6BYX0_POLVA</name>
<dbReference type="Proteomes" id="UP001107558">
    <property type="component" value="Chromosome 2"/>
</dbReference>
<keyword evidence="3" id="KW-1185">Reference proteome</keyword>
<evidence type="ECO:0000313" key="3">
    <source>
        <dbReference type="Proteomes" id="UP001107558"/>
    </source>
</evidence>
<dbReference type="EMBL" id="JADBJN010000002">
    <property type="protein sequence ID" value="KAG5674757.1"/>
    <property type="molecule type" value="Genomic_DNA"/>
</dbReference>
<keyword evidence="1" id="KW-0812">Transmembrane</keyword>
<organism evidence="2 3">
    <name type="scientific">Polypedilum vanderplanki</name>
    <name type="common">Sleeping chironomid midge</name>
    <dbReference type="NCBI Taxonomy" id="319348"/>
    <lineage>
        <taxon>Eukaryota</taxon>
        <taxon>Metazoa</taxon>
        <taxon>Ecdysozoa</taxon>
        <taxon>Arthropoda</taxon>
        <taxon>Hexapoda</taxon>
        <taxon>Insecta</taxon>
        <taxon>Pterygota</taxon>
        <taxon>Neoptera</taxon>
        <taxon>Endopterygota</taxon>
        <taxon>Diptera</taxon>
        <taxon>Nematocera</taxon>
        <taxon>Chironomoidea</taxon>
        <taxon>Chironomidae</taxon>
        <taxon>Chironominae</taxon>
        <taxon>Polypedilum</taxon>
        <taxon>Polypedilum</taxon>
    </lineage>
</organism>
<dbReference type="AlphaFoldDB" id="A0A9J6BYX0"/>